<comment type="caution">
    <text evidence="4">The sequence shown here is derived from an EMBL/GenBank/DDBJ whole genome shotgun (WGS) entry which is preliminary data.</text>
</comment>
<dbReference type="InterPro" id="IPR019734">
    <property type="entry name" value="TPR_rpt"/>
</dbReference>
<evidence type="ECO:0000256" key="2">
    <source>
        <dbReference type="ARBA" id="ARBA00022803"/>
    </source>
</evidence>
<dbReference type="Pfam" id="PF14559">
    <property type="entry name" value="TPR_19"/>
    <property type="match status" value="1"/>
</dbReference>
<keyword evidence="1" id="KW-0677">Repeat</keyword>
<keyword evidence="5" id="KW-1185">Reference proteome</keyword>
<dbReference type="EMBL" id="JBBUTI010000002">
    <property type="protein sequence ID" value="MEK8045478.1"/>
    <property type="molecule type" value="Genomic_DNA"/>
</dbReference>
<evidence type="ECO:0000256" key="1">
    <source>
        <dbReference type="ARBA" id="ARBA00022737"/>
    </source>
</evidence>
<dbReference type="PANTHER" id="PTHR45586:SF1">
    <property type="entry name" value="LIPOPOLYSACCHARIDE ASSEMBLY PROTEIN B"/>
    <property type="match status" value="1"/>
</dbReference>
<accession>A0ABU9C0V4</accession>
<dbReference type="Proteomes" id="UP001379945">
    <property type="component" value="Unassembled WGS sequence"/>
</dbReference>
<dbReference type="SUPFAM" id="SSF48452">
    <property type="entry name" value="TPR-like"/>
    <property type="match status" value="1"/>
</dbReference>
<evidence type="ECO:0000256" key="3">
    <source>
        <dbReference type="PROSITE-ProRule" id="PRU00339"/>
    </source>
</evidence>
<protein>
    <submittedName>
        <fullName evidence="4">Tetratricopeptide repeat protein</fullName>
    </submittedName>
</protein>
<feature type="repeat" description="TPR" evidence="3">
    <location>
        <begin position="215"/>
        <end position="248"/>
    </location>
</feature>
<evidence type="ECO:0000313" key="4">
    <source>
        <dbReference type="EMBL" id="MEK8045478.1"/>
    </source>
</evidence>
<sequence>MTPPPTPQLADAALWQDAAFSPPQQPVDVSQLFTLSDEMQRYLRVELGPRLQSEGRLRGLYRALQASRQLKLDYDARITRTAAEAFEARSGNCLSLVILSAAMARALGLNVHFQQVQVEASWSLAGDVLVVNDHVNLVLGQRAQGSVWTDDSGMSLVVDFLPHELMQGQPSRTITEAMIVTMFMNNRAVEHLLSGATDDAYAWAQAALRRDPNFTPALNTLGVIYQRKGLLAPAEQAWQMALRQQPDSPGVLGNLAAVQRALGQTDEAARSEARLARLQREAPWGEFRRAQVALQSGDAGTARALLERLLKRDATQRDVHVWLAQAYLQLKQPEQASRHLALAVQHSPTHEQGLYAGKLARLQAAVSP</sequence>
<reference evidence="4 5" key="1">
    <citation type="submission" date="2024-04" db="EMBL/GenBank/DDBJ databases">
        <title>Novel species of the genus Ideonella isolated from streams.</title>
        <authorList>
            <person name="Lu H."/>
        </authorList>
    </citation>
    <scope>NUCLEOTIDE SEQUENCE [LARGE SCALE GENOMIC DNA]</scope>
    <source>
        <strain evidence="4 5">LYT19W</strain>
    </source>
</reference>
<dbReference type="Gene3D" id="1.25.40.10">
    <property type="entry name" value="Tetratricopeptide repeat domain"/>
    <property type="match status" value="2"/>
</dbReference>
<name>A0ABU9C0V4_9BURK</name>
<keyword evidence="2 3" id="KW-0802">TPR repeat</keyword>
<dbReference type="SMART" id="SM00028">
    <property type="entry name" value="TPR"/>
    <property type="match status" value="5"/>
</dbReference>
<organism evidence="4 5">
    <name type="scientific">Ideonella margarita</name>
    <dbReference type="NCBI Taxonomy" id="2984191"/>
    <lineage>
        <taxon>Bacteria</taxon>
        <taxon>Pseudomonadati</taxon>
        <taxon>Pseudomonadota</taxon>
        <taxon>Betaproteobacteria</taxon>
        <taxon>Burkholderiales</taxon>
        <taxon>Sphaerotilaceae</taxon>
        <taxon>Ideonella</taxon>
    </lineage>
</organism>
<dbReference type="PANTHER" id="PTHR45586">
    <property type="entry name" value="TPR REPEAT-CONTAINING PROTEIN PA4667"/>
    <property type="match status" value="1"/>
</dbReference>
<dbReference type="InterPro" id="IPR051012">
    <property type="entry name" value="CellSynth/LPSAsmb/PSIAsmb"/>
</dbReference>
<dbReference type="PROSITE" id="PS50005">
    <property type="entry name" value="TPR"/>
    <property type="match status" value="1"/>
</dbReference>
<proteinExistence type="predicted"/>
<evidence type="ECO:0000313" key="5">
    <source>
        <dbReference type="Proteomes" id="UP001379945"/>
    </source>
</evidence>
<dbReference type="RefSeq" id="WP_341397663.1">
    <property type="nucleotide sequence ID" value="NZ_JBBUTI010000002.1"/>
</dbReference>
<dbReference type="InterPro" id="IPR011990">
    <property type="entry name" value="TPR-like_helical_dom_sf"/>
</dbReference>
<gene>
    <name evidence="4" type="ORF">AACH00_03850</name>
</gene>